<dbReference type="PANTHER" id="PTHR24422">
    <property type="entry name" value="CHEMOTAXIS PROTEIN METHYLTRANSFERASE"/>
    <property type="match status" value="1"/>
</dbReference>
<dbReference type="InterPro" id="IPR022642">
    <property type="entry name" value="CheR_C"/>
</dbReference>
<accession>A0A3N1VNI2</accession>
<evidence type="ECO:0000259" key="1">
    <source>
        <dbReference type="PROSITE" id="PS50123"/>
    </source>
</evidence>
<dbReference type="Pfam" id="PF01739">
    <property type="entry name" value="CheR"/>
    <property type="match status" value="1"/>
</dbReference>
<organism evidence="2 3">
    <name type="scientific">Desulfosoma caldarium</name>
    <dbReference type="NCBI Taxonomy" id="610254"/>
    <lineage>
        <taxon>Bacteria</taxon>
        <taxon>Pseudomonadati</taxon>
        <taxon>Thermodesulfobacteriota</taxon>
        <taxon>Syntrophobacteria</taxon>
        <taxon>Syntrophobacterales</taxon>
        <taxon>Syntrophobacteraceae</taxon>
        <taxon>Desulfosoma</taxon>
    </lineage>
</organism>
<dbReference type="InterPro" id="IPR050903">
    <property type="entry name" value="Bact_Chemotaxis_MeTrfase"/>
</dbReference>
<dbReference type="EMBL" id="RJVA01000010">
    <property type="protein sequence ID" value="ROR01772.1"/>
    <property type="molecule type" value="Genomic_DNA"/>
</dbReference>
<dbReference type="GO" id="GO:0032259">
    <property type="term" value="P:methylation"/>
    <property type="evidence" value="ECO:0007669"/>
    <property type="project" value="UniProtKB-KW"/>
</dbReference>
<dbReference type="PANTHER" id="PTHR24422:SF10">
    <property type="entry name" value="CHEMOTAXIS PROTEIN METHYLTRANSFERASE 2"/>
    <property type="match status" value="1"/>
</dbReference>
<dbReference type="InterPro" id="IPR000780">
    <property type="entry name" value="CheR_MeTrfase"/>
</dbReference>
<evidence type="ECO:0000313" key="2">
    <source>
        <dbReference type="EMBL" id="ROR01772.1"/>
    </source>
</evidence>
<sequence length="273" mass="31176">MIHDADFQRVLHAFGLLWRGYRKVRKGAKRRLAALMQAQGVASVDDLLERCRHDAKLSEDVRRALAVSISRFFRDQKLWHVLERQVLPGIVGWSGKTVRIWSAGCARGEEVYSLKILWHEWAAAGAPLPKLELWATDFHCGLLEEARRGVYQRSSLKEVDAERQAAWFHGQTQGFFAVSDQLKEGILWRCHDMSIERPPSEGFHLVFLRNNLLTYYAPAVQRKAFAAVVDSLVEGGFLVLGRRERPPGGMWPLIPCAADSHLFRKVPFRSEFS</sequence>
<reference evidence="2 3" key="1">
    <citation type="submission" date="2018-11" db="EMBL/GenBank/DDBJ databases">
        <title>Genomic Encyclopedia of Type Strains, Phase IV (KMG-IV): sequencing the most valuable type-strain genomes for metagenomic binning, comparative biology and taxonomic classification.</title>
        <authorList>
            <person name="Goeker M."/>
        </authorList>
    </citation>
    <scope>NUCLEOTIDE SEQUENCE [LARGE SCALE GENOMIC DNA]</scope>
    <source>
        <strain evidence="2 3">DSM 22027</strain>
    </source>
</reference>
<keyword evidence="2" id="KW-0808">Transferase</keyword>
<dbReference type="PROSITE" id="PS50123">
    <property type="entry name" value="CHER"/>
    <property type="match status" value="1"/>
</dbReference>
<dbReference type="SMART" id="SM00138">
    <property type="entry name" value="MeTrc"/>
    <property type="match status" value="1"/>
</dbReference>
<keyword evidence="3" id="KW-1185">Reference proteome</keyword>
<feature type="domain" description="CheR-type methyltransferase" evidence="1">
    <location>
        <begin position="29"/>
        <end position="244"/>
    </location>
</feature>
<dbReference type="AlphaFoldDB" id="A0A3N1VNI2"/>
<proteinExistence type="predicted"/>
<name>A0A3N1VNI2_9BACT</name>
<keyword evidence="2" id="KW-0489">Methyltransferase</keyword>
<evidence type="ECO:0000313" key="3">
    <source>
        <dbReference type="Proteomes" id="UP000276223"/>
    </source>
</evidence>
<dbReference type="RefSeq" id="WP_170161590.1">
    <property type="nucleotide sequence ID" value="NZ_RJVA01000010.1"/>
</dbReference>
<dbReference type="SUPFAM" id="SSF53335">
    <property type="entry name" value="S-adenosyl-L-methionine-dependent methyltransferases"/>
    <property type="match status" value="1"/>
</dbReference>
<gene>
    <name evidence="2" type="ORF">EDC27_0958</name>
</gene>
<dbReference type="GO" id="GO:0008757">
    <property type="term" value="F:S-adenosylmethionine-dependent methyltransferase activity"/>
    <property type="evidence" value="ECO:0007669"/>
    <property type="project" value="InterPro"/>
</dbReference>
<dbReference type="Gene3D" id="3.40.50.150">
    <property type="entry name" value="Vaccinia Virus protein VP39"/>
    <property type="match status" value="1"/>
</dbReference>
<dbReference type="Proteomes" id="UP000276223">
    <property type="component" value="Unassembled WGS sequence"/>
</dbReference>
<dbReference type="InterPro" id="IPR029063">
    <property type="entry name" value="SAM-dependent_MTases_sf"/>
</dbReference>
<protein>
    <submittedName>
        <fullName evidence="2">Chemotaxis protein methyltransferase CheR</fullName>
    </submittedName>
</protein>
<comment type="caution">
    <text evidence="2">The sequence shown here is derived from an EMBL/GenBank/DDBJ whole genome shotgun (WGS) entry which is preliminary data.</text>
</comment>
<dbReference type="PRINTS" id="PR00996">
    <property type="entry name" value="CHERMTFRASE"/>
</dbReference>